<proteinExistence type="predicted"/>
<accession>A0A3M0GCM1</accession>
<evidence type="ECO:0000313" key="1">
    <source>
        <dbReference type="EMBL" id="RMB62048.1"/>
    </source>
</evidence>
<dbReference type="EMBL" id="REFW01000001">
    <property type="protein sequence ID" value="RMB62048.1"/>
    <property type="molecule type" value="Genomic_DNA"/>
</dbReference>
<dbReference type="AlphaFoldDB" id="A0A3M0GCM1"/>
<gene>
    <name evidence="1" type="ORF">EAX62_05545</name>
</gene>
<sequence length="386" mass="41730">MLPSATVLESGPDYTSDRTALCGASDDCSITIADKPFTLVEAKDKATVQVKGKPGVTSTLQMYTVELSQFPGLLGSVRAYGSPVSFTTNGAGTATVKVAISLLKAPDTAATRVAFQLTGATLASIQNHAIDAENGDGLPDFTRVRSARGGDATYSQTVTDGLLDMRVAGGLTGDIYGVQIAALSSGEWRDITDMRIPFNGIVFEDGYADVYADVSGFADGDYEVRVFNRTRGIYDLSTTSIDQGVLTIEKNIYVTEGEHLKNGRRWRTTCEPYSQTARCRTEIWATTLENKAGTIVQRTGWAFNNLTYKESARSLWKGNPLGNKGTYALNGRKWRTECDTPATGGNGCRSFITTTVVEAVRSGRGTTYRLVTREVFNNIVLFESAR</sequence>
<dbReference type="OrthoDB" id="174578at2"/>
<reference evidence="1 2" key="1">
    <citation type="submission" date="2018-10" db="EMBL/GenBank/DDBJ databases">
        <title>Tessaracoccus antarcticuss sp. nov., isolated from sediment.</title>
        <authorList>
            <person name="Zhou L.Y."/>
            <person name="Du Z.J."/>
        </authorList>
    </citation>
    <scope>NUCLEOTIDE SEQUENCE [LARGE SCALE GENOMIC DNA]</scope>
    <source>
        <strain evidence="1 2">JDX10</strain>
    </source>
</reference>
<keyword evidence="2" id="KW-1185">Reference proteome</keyword>
<comment type="caution">
    <text evidence="1">The sequence shown here is derived from an EMBL/GenBank/DDBJ whole genome shotgun (WGS) entry which is preliminary data.</text>
</comment>
<organism evidence="1 2">
    <name type="scientific">Tessaracoccus antarcticus</name>
    <dbReference type="NCBI Taxonomy" id="2479848"/>
    <lineage>
        <taxon>Bacteria</taxon>
        <taxon>Bacillati</taxon>
        <taxon>Actinomycetota</taxon>
        <taxon>Actinomycetes</taxon>
        <taxon>Propionibacteriales</taxon>
        <taxon>Propionibacteriaceae</taxon>
        <taxon>Tessaracoccus</taxon>
    </lineage>
</organism>
<dbReference type="Proteomes" id="UP000275256">
    <property type="component" value="Unassembled WGS sequence"/>
</dbReference>
<name>A0A3M0GCM1_9ACTN</name>
<protein>
    <submittedName>
        <fullName evidence="1">Uncharacterized protein</fullName>
    </submittedName>
</protein>
<dbReference type="RefSeq" id="WP_121900596.1">
    <property type="nucleotide sequence ID" value="NZ_REFW01000001.1"/>
</dbReference>
<evidence type="ECO:0000313" key="2">
    <source>
        <dbReference type="Proteomes" id="UP000275256"/>
    </source>
</evidence>